<feature type="domain" description="AMP-activated protein kinase glycogen-binding" evidence="1">
    <location>
        <begin position="62"/>
        <end position="139"/>
    </location>
</feature>
<dbReference type="Gramene" id="rna-AYBTSS11_LOCUS23617">
    <property type="protein sequence ID" value="CAJ1971616.1"/>
    <property type="gene ID" value="gene-AYBTSS11_LOCUS23617"/>
</dbReference>
<dbReference type="EMBL" id="OY731405">
    <property type="protein sequence ID" value="CAJ1971616.1"/>
    <property type="molecule type" value="Genomic_DNA"/>
</dbReference>
<dbReference type="Gene3D" id="2.60.40.10">
    <property type="entry name" value="Immunoglobulins"/>
    <property type="match status" value="1"/>
</dbReference>
<dbReference type="Pfam" id="PF16561">
    <property type="entry name" value="AMPK1_CBM"/>
    <property type="match status" value="1"/>
</dbReference>
<dbReference type="InterPro" id="IPR013783">
    <property type="entry name" value="Ig-like_fold"/>
</dbReference>
<sequence length="160" mass="17809">MGKTAGLMGIMRCIDRRISLSKTSNMHAIATLVHSLVPAAVAQRLPQNGYLESVIHERFKRVSITWNHAATNVAIAGSWDNWETTELLQRVGQSFVLVKTLPLGVYHYRFIVDGYLTHAPEFPSASDDSGYGYNILDLQDYIPEQAPTRITTTTTTVNDT</sequence>
<reference evidence="2" key="1">
    <citation type="submission" date="2023-10" db="EMBL/GenBank/DDBJ databases">
        <authorList>
            <person name="Domelevo Entfellner J.-B."/>
        </authorList>
    </citation>
    <scope>NUCLEOTIDE SEQUENCE</scope>
</reference>
<evidence type="ECO:0000259" key="1">
    <source>
        <dbReference type="Pfam" id="PF16561"/>
    </source>
</evidence>
<dbReference type="Proteomes" id="UP001189624">
    <property type="component" value="Chromosome 8"/>
</dbReference>
<dbReference type="PANTHER" id="PTHR46316:SF6">
    <property type="entry name" value="ASSOCIATION WITH THE SNF1 COMPLEX (ASC) DOMAIN-CONTAINING PROTEIN"/>
    <property type="match status" value="1"/>
</dbReference>
<protein>
    <recommendedName>
        <fullName evidence="1">AMP-activated protein kinase glycogen-binding domain-containing protein</fullName>
    </recommendedName>
</protein>
<dbReference type="CDD" id="cd02859">
    <property type="entry name" value="E_set_AMPKbeta_like_N"/>
    <property type="match status" value="1"/>
</dbReference>
<dbReference type="InterPro" id="IPR043554">
    <property type="entry name" value="KINB"/>
</dbReference>
<proteinExistence type="predicted"/>
<evidence type="ECO:0000313" key="2">
    <source>
        <dbReference type="EMBL" id="CAJ1971616.1"/>
    </source>
</evidence>
<dbReference type="PANTHER" id="PTHR46316">
    <property type="entry name" value="SNF1-RELATED PROTEIN KINASE REGULATORY SUBUNIT BETA-1"/>
    <property type="match status" value="1"/>
</dbReference>
<dbReference type="InterPro" id="IPR032640">
    <property type="entry name" value="AMPK1_CBM"/>
</dbReference>
<gene>
    <name evidence="2" type="ORF">AYBTSS11_LOCUS23617</name>
</gene>
<dbReference type="SUPFAM" id="SSF81296">
    <property type="entry name" value="E set domains"/>
    <property type="match status" value="1"/>
</dbReference>
<dbReference type="GO" id="GO:0009507">
    <property type="term" value="C:chloroplast"/>
    <property type="evidence" value="ECO:0007669"/>
    <property type="project" value="UniProtKB-ARBA"/>
</dbReference>
<dbReference type="InterPro" id="IPR014756">
    <property type="entry name" value="Ig_E-set"/>
</dbReference>
<evidence type="ECO:0000313" key="3">
    <source>
        <dbReference type="Proteomes" id="UP001189624"/>
    </source>
</evidence>
<organism evidence="2 3">
    <name type="scientific">Sphenostylis stenocarpa</name>
    <dbReference type="NCBI Taxonomy" id="92480"/>
    <lineage>
        <taxon>Eukaryota</taxon>
        <taxon>Viridiplantae</taxon>
        <taxon>Streptophyta</taxon>
        <taxon>Embryophyta</taxon>
        <taxon>Tracheophyta</taxon>
        <taxon>Spermatophyta</taxon>
        <taxon>Magnoliopsida</taxon>
        <taxon>eudicotyledons</taxon>
        <taxon>Gunneridae</taxon>
        <taxon>Pentapetalae</taxon>
        <taxon>rosids</taxon>
        <taxon>fabids</taxon>
        <taxon>Fabales</taxon>
        <taxon>Fabaceae</taxon>
        <taxon>Papilionoideae</taxon>
        <taxon>50 kb inversion clade</taxon>
        <taxon>NPAAA clade</taxon>
        <taxon>indigoferoid/millettioid clade</taxon>
        <taxon>Phaseoleae</taxon>
        <taxon>Sphenostylis</taxon>
    </lineage>
</organism>
<name>A0AA86VNF7_9FABA</name>
<keyword evidence="3" id="KW-1185">Reference proteome</keyword>
<dbReference type="AlphaFoldDB" id="A0AA86VNF7"/>
<accession>A0AA86VNF7</accession>